<feature type="domain" description="Adenosine deaminase" evidence="6">
    <location>
        <begin position="9"/>
        <end position="321"/>
    </location>
</feature>
<evidence type="ECO:0000256" key="5">
    <source>
        <dbReference type="ARBA" id="ARBA00022833"/>
    </source>
</evidence>
<reference evidence="7 8" key="1">
    <citation type="submission" date="2019-06" db="EMBL/GenBank/DDBJ databases">
        <title>Genome sequence of Rhodobacteraceae bacterium D4M1.</title>
        <authorList>
            <person name="Cao J."/>
        </authorList>
    </citation>
    <scope>NUCLEOTIDE SEQUENCE [LARGE SCALE GENOMIC DNA]</scope>
    <source>
        <strain evidence="7 8">D4M1</strain>
        <plasmid evidence="8">pd4m1a</plasmid>
    </source>
</reference>
<dbReference type="EMBL" id="CP040819">
    <property type="protein sequence ID" value="QDL94294.1"/>
    <property type="molecule type" value="Genomic_DNA"/>
</dbReference>
<protein>
    <submittedName>
        <fullName evidence="7">Adenosine deaminase</fullName>
        <ecNumber evidence="7">3.5.4.4</ecNumber>
    </submittedName>
</protein>
<dbReference type="PANTHER" id="PTHR43114">
    <property type="entry name" value="ADENINE DEAMINASE"/>
    <property type="match status" value="1"/>
</dbReference>
<keyword evidence="3" id="KW-0479">Metal-binding</keyword>
<evidence type="ECO:0000313" key="8">
    <source>
        <dbReference type="Proteomes" id="UP000305888"/>
    </source>
</evidence>
<gene>
    <name evidence="7" type="primary">add</name>
    <name evidence="7" type="ORF">FDP22_20030</name>
</gene>
<dbReference type="KEGG" id="ppru:FDP22_20030"/>
<sequence length="325" mass="34587">MARDWATLPKVELHLHLEGAAPPEFIRALAAEKGLNLGHIFAADGSYDWADFSEFLAVYEVATSVLQTPEDYTRLSEAVLRARAAEGVIYTEIFLAPQLCAADGSAWADVFAAIREGAARVPGIEARFIPIAVRHMGPDDALRVARIVADTPGASGFGLAGDERQYDVDAFAPAFALAREAGLGLTAHAGEICGPESVRATLDALSPARIGHGIAAARDPALMARLAEEGVVLEVCPGSNIALALCGSWAEHPVAALDRAGVGVTLSTDDPPYFHTSLAQEYAALNEAFGWSRKTFTRLNRLAMRAAFCDDATRTRMLERLGESA</sequence>
<evidence type="ECO:0000259" key="6">
    <source>
        <dbReference type="Pfam" id="PF00962"/>
    </source>
</evidence>
<dbReference type="Gene3D" id="3.20.20.140">
    <property type="entry name" value="Metal-dependent hydrolases"/>
    <property type="match status" value="1"/>
</dbReference>
<dbReference type="PANTHER" id="PTHR43114:SF6">
    <property type="entry name" value="ADENINE DEAMINASE"/>
    <property type="match status" value="1"/>
</dbReference>
<accession>A0A5B8G2J0</accession>
<evidence type="ECO:0000256" key="3">
    <source>
        <dbReference type="ARBA" id="ARBA00022723"/>
    </source>
</evidence>
<organism evidence="7 8">
    <name type="scientific">Paroceanicella profunda</name>
    <dbReference type="NCBI Taxonomy" id="2579971"/>
    <lineage>
        <taxon>Bacteria</taxon>
        <taxon>Pseudomonadati</taxon>
        <taxon>Pseudomonadota</taxon>
        <taxon>Alphaproteobacteria</taxon>
        <taxon>Rhodobacterales</taxon>
        <taxon>Paracoccaceae</taxon>
        <taxon>Paroceanicella</taxon>
    </lineage>
</organism>
<dbReference type="Proteomes" id="UP000305888">
    <property type="component" value="Plasmid pD4M1A"/>
</dbReference>
<dbReference type="Pfam" id="PF00962">
    <property type="entry name" value="A_deaminase"/>
    <property type="match status" value="1"/>
</dbReference>
<comment type="similarity">
    <text evidence="2">Belongs to the metallo-dependent hydrolases superfamily. Adenosine and AMP deaminases family.</text>
</comment>
<keyword evidence="7" id="KW-0614">Plasmid</keyword>
<keyword evidence="8" id="KW-1185">Reference proteome</keyword>
<dbReference type="GO" id="GO:0019239">
    <property type="term" value="F:deaminase activity"/>
    <property type="evidence" value="ECO:0007669"/>
    <property type="project" value="InterPro"/>
</dbReference>
<dbReference type="GO" id="GO:0016814">
    <property type="term" value="F:hydrolase activity, acting on carbon-nitrogen (but not peptide) bonds, in cyclic amidines"/>
    <property type="evidence" value="ECO:0007669"/>
    <property type="project" value="UniProtKB-ARBA"/>
</dbReference>
<keyword evidence="4 7" id="KW-0378">Hydrolase</keyword>
<evidence type="ECO:0000256" key="1">
    <source>
        <dbReference type="ARBA" id="ARBA00001947"/>
    </source>
</evidence>
<dbReference type="AlphaFoldDB" id="A0A5B8G2J0"/>
<dbReference type="InterPro" id="IPR032466">
    <property type="entry name" value="Metal_Hydrolase"/>
</dbReference>
<keyword evidence="5" id="KW-0862">Zinc</keyword>
<dbReference type="InterPro" id="IPR006330">
    <property type="entry name" value="Ado/ade_deaminase"/>
</dbReference>
<dbReference type="SUPFAM" id="SSF51556">
    <property type="entry name" value="Metallo-dependent hydrolases"/>
    <property type="match status" value="1"/>
</dbReference>
<geneLocation type="plasmid" evidence="8">
    <name>pd4m1a</name>
</geneLocation>
<evidence type="ECO:0000256" key="4">
    <source>
        <dbReference type="ARBA" id="ARBA00022801"/>
    </source>
</evidence>
<name>A0A5B8G2J0_9RHOB</name>
<dbReference type="InterPro" id="IPR001365">
    <property type="entry name" value="A_deaminase_dom"/>
</dbReference>
<evidence type="ECO:0000313" key="7">
    <source>
        <dbReference type="EMBL" id="QDL94294.1"/>
    </source>
</evidence>
<evidence type="ECO:0000256" key="2">
    <source>
        <dbReference type="ARBA" id="ARBA00006676"/>
    </source>
</evidence>
<comment type="cofactor">
    <cofactor evidence="1">
        <name>Zn(2+)</name>
        <dbReference type="ChEBI" id="CHEBI:29105"/>
    </cofactor>
</comment>
<dbReference type="EC" id="3.5.4.4" evidence="7"/>
<dbReference type="GO" id="GO:0046872">
    <property type="term" value="F:metal ion binding"/>
    <property type="evidence" value="ECO:0007669"/>
    <property type="project" value="UniProtKB-KW"/>
</dbReference>
<dbReference type="NCBIfam" id="TIGR01430">
    <property type="entry name" value="aden_deam"/>
    <property type="match status" value="1"/>
</dbReference>
<dbReference type="OrthoDB" id="105475at2"/>
<proteinExistence type="inferred from homology"/>